<dbReference type="PROSITE" id="PS50928">
    <property type="entry name" value="ABC_TM1"/>
    <property type="match status" value="1"/>
</dbReference>
<keyword evidence="5 7" id="KW-1133">Transmembrane helix</keyword>
<evidence type="ECO:0000256" key="1">
    <source>
        <dbReference type="ARBA" id="ARBA00004651"/>
    </source>
</evidence>
<protein>
    <submittedName>
        <fullName evidence="9">Binding-protein-dependent transport systems inner membrane component</fullName>
    </submittedName>
</protein>
<dbReference type="Proteomes" id="UP000002012">
    <property type="component" value="Chromosome"/>
</dbReference>
<feature type="transmembrane region" description="Helical" evidence="7">
    <location>
        <begin position="126"/>
        <end position="144"/>
    </location>
</feature>
<dbReference type="AlphaFoldDB" id="D4H2F1"/>
<name>D4H2F1_DENA2</name>
<evidence type="ECO:0000256" key="2">
    <source>
        <dbReference type="ARBA" id="ARBA00022448"/>
    </source>
</evidence>
<dbReference type="Pfam" id="PF00528">
    <property type="entry name" value="BPD_transp_1"/>
    <property type="match status" value="1"/>
</dbReference>
<dbReference type="EMBL" id="CP001968">
    <property type="protein sequence ID" value="ADD68942.1"/>
    <property type="molecule type" value="Genomic_DNA"/>
</dbReference>
<dbReference type="PANTHER" id="PTHR30151:SF0">
    <property type="entry name" value="ABC TRANSPORTER PERMEASE PROTEIN MJ0413-RELATED"/>
    <property type="match status" value="1"/>
</dbReference>
<sequence length="256" mass="28401">MTDRIYRIVSEKWVSTSVGVLALIVCWQVLSLFLHEIVVASPSDTLISLIRLLSDDEFYHSLFLTVYRLFAGILAGSMAGLILGIAAGLNNTLKNILEPFGWVLMSIPPVIVTMLAMLWFGMGSFMVIFIASLLLVPFVYFNALKGMEMVDDNLLSMAKLYKYNFFMLLRHIYLPAISSHVLAGMTIVMGSGIRVVVLAELLGASDGIGFEVVTARSSIEVESIFAWAVVTLLIAACLEYVVLNPIQKRILRWKTI</sequence>
<keyword evidence="10" id="KW-1185">Reference proteome</keyword>
<organism evidence="9 10">
    <name type="scientific">Denitrovibrio acetiphilus (strain DSM 12809 / NBRC 114555 / N2460)</name>
    <dbReference type="NCBI Taxonomy" id="522772"/>
    <lineage>
        <taxon>Bacteria</taxon>
        <taxon>Pseudomonadati</taxon>
        <taxon>Deferribacterota</taxon>
        <taxon>Deferribacteres</taxon>
        <taxon>Deferribacterales</taxon>
        <taxon>Geovibrionaceae</taxon>
        <taxon>Denitrovibrio</taxon>
    </lineage>
</organism>
<comment type="similarity">
    <text evidence="7">Belongs to the binding-protein-dependent transport system permease family.</text>
</comment>
<dbReference type="GO" id="GO:0005886">
    <property type="term" value="C:plasma membrane"/>
    <property type="evidence" value="ECO:0007669"/>
    <property type="project" value="UniProtKB-SubCell"/>
</dbReference>
<feature type="domain" description="ABC transmembrane type-1" evidence="8">
    <location>
        <begin position="58"/>
        <end position="242"/>
    </location>
</feature>
<dbReference type="FunCoup" id="D4H2F1">
    <property type="interactions" value="334"/>
</dbReference>
<dbReference type="CDD" id="cd06261">
    <property type="entry name" value="TM_PBP2"/>
    <property type="match status" value="1"/>
</dbReference>
<dbReference type="STRING" id="522772.Dacet_2180"/>
<keyword evidence="2 7" id="KW-0813">Transport</keyword>
<dbReference type="InterPro" id="IPR000515">
    <property type="entry name" value="MetI-like"/>
</dbReference>
<accession>D4H2F1</accession>
<evidence type="ECO:0000313" key="10">
    <source>
        <dbReference type="Proteomes" id="UP000002012"/>
    </source>
</evidence>
<dbReference type="RefSeq" id="WP_013011445.1">
    <property type="nucleotide sequence ID" value="NC_013943.1"/>
</dbReference>
<evidence type="ECO:0000256" key="3">
    <source>
        <dbReference type="ARBA" id="ARBA00022475"/>
    </source>
</evidence>
<feature type="transmembrane region" description="Helical" evidence="7">
    <location>
        <begin position="12"/>
        <end position="34"/>
    </location>
</feature>
<comment type="subcellular location">
    <subcellularLocation>
        <location evidence="1 7">Cell membrane</location>
        <topology evidence="1 7">Multi-pass membrane protein</topology>
    </subcellularLocation>
</comment>
<keyword evidence="3" id="KW-1003">Cell membrane</keyword>
<dbReference type="InterPro" id="IPR035906">
    <property type="entry name" value="MetI-like_sf"/>
</dbReference>
<dbReference type="KEGG" id="dap:Dacet_2180"/>
<feature type="transmembrane region" description="Helical" evidence="7">
    <location>
        <begin position="101"/>
        <end position="120"/>
    </location>
</feature>
<dbReference type="Gene3D" id="1.10.3720.10">
    <property type="entry name" value="MetI-like"/>
    <property type="match status" value="1"/>
</dbReference>
<evidence type="ECO:0000259" key="8">
    <source>
        <dbReference type="PROSITE" id="PS50928"/>
    </source>
</evidence>
<dbReference type="eggNOG" id="COG0600">
    <property type="taxonomic scope" value="Bacteria"/>
</dbReference>
<gene>
    <name evidence="9" type="ordered locus">Dacet_2180</name>
</gene>
<evidence type="ECO:0000313" key="9">
    <source>
        <dbReference type="EMBL" id="ADD68942.1"/>
    </source>
</evidence>
<evidence type="ECO:0000256" key="7">
    <source>
        <dbReference type="RuleBase" id="RU363032"/>
    </source>
</evidence>
<keyword evidence="6 7" id="KW-0472">Membrane</keyword>
<keyword evidence="4 7" id="KW-0812">Transmembrane</keyword>
<dbReference type="InParanoid" id="D4H2F1"/>
<proteinExistence type="inferred from homology"/>
<feature type="transmembrane region" description="Helical" evidence="7">
    <location>
        <begin position="165"/>
        <end position="188"/>
    </location>
</feature>
<dbReference type="SUPFAM" id="SSF161098">
    <property type="entry name" value="MetI-like"/>
    <property type="match status" value="1"/>
</dbReference>
<dbReference type="OrthoDB" id="8138334at2"/>
<evidence type="ECO:0000256" key="4">
    <source>
        <dbReference type="ARBA" id="ARBA00022692"/>
    </source>
</evidence>
<feature type="transmembrane region" description="Helical" evidence="7">
    <location>
        <begin position="66"/>
        <end position="89"/>
    </location>
</feature>
<feature type="transmembrane region" description="Helical" evidence="7">
    <location>
        <begin position="224"/>
        <end position="243"/>
    </location>
</feature>
<dbReference type="PaxDb" id="522772-Dacet_2180"/>
<dbReference type="PANTHER" id="PTHR30151">
    <property type="entry name" value="ALKANE SULFONATE ABC TRANSPORTER-RELATED, MEMBRANE SUBUNIT"/>
    <property type="match status" value="1"/>
</dbReference>
<evidence type="ECO:0000256" key="5">
    <source>
        <dbReference type="ARBA" id="ARBA00022989"/>
    </source>
</evidence>
<evidence type="ECO:0000256" key="6">
    <source>
        <dbReference type="ARBA" id="ARBA00023136"/>
    </source>
</evidence>
<dbReference type="HOGENOM" id="CLU_046113_4_0_0"/>
<reference evidence="9 10" key="1">
    <citation type="journal article" date="2010" name="Stand. Genomic Sci.">
        <title>Complete genome sequence of Denitrovibrio acetiphilus type strain (N2460).</title>
        <authorList>
            <person name="Kiss H."/>
            <person name="Lang E."/>
            <person name="Lapidus A."/>
            <person name="Copeland A."/>
            <person name="Nolan M."/>
            <person name="Glavina Del Rio T."/>
            <person name="Chen F."/>
            <person name="Lucas S."/>
            <person name="Tice H."/>
            <person name="Cheng J.F."/>
            <person name="Han C."/>
            <person name="Goodwin L."/>
            <person name="Pitluck S."/>
            <person name="Liolios K."/>
            <person name="Pati A."/>
            <person name="Ivanova N."/>
            <person name="Mavromatis K."/>
            <person name="Chen A."/>
            <person name="Palaniappan K."/>
            <person name="Land M."/>
            <person name="Hauser L."/>
            <person name="Chang Y.J."/>
            <person name="Jeffries C.D."/>
            <person name="Detter J.C."/>
            <person name="Brettin T."/>
            <person name="Spring S."/>
            <person name="Rohde M."/>
            <person name="Goker M."/>
            <person name="Woyke T."/>
            <person name="Bristow J."/>
            <person name="Eisen J.A."/>
            <person name="Markowitz V."/>
            <person name="Hugenholtz P."/>
            <person name="Kyrpides N.C."/>
            <person name="Klenk H.P."/>
        </authorList>
    </citation>
    <scope>NUCLEOTIDE SEQUENCE [LARGE SCALE GENOMIC DNA]</scope>
    <source>
        <strain evidence="10">DSM 12809 / NBRC 114555 / N2460</strain>
    </source>
</reference>
<dbReference type="GO" id="GO:0055085">
    <property type="term" value="P:transmembrane transport"/>
    <property type="evidence" value="ECO:0007669"/>
    <property type="project" value="InterPro"/>
</dbReference>